<dbReference type="GeneID" id="70289903"/>
<keyword evidence="2" id="KW-1185">Reference proteome</keyword>
<comment type="caution">
    <text evidence="1">The sequence shown here is derived from an EMBL/GenBank/DDBJ whole genome shotgun (WGS) entry which is preliminary data.</text>
</comment>
<accession>A0A9P8CVB7</accession>
<proteinExistence type="predicted"/>
<organism evidence="1 2">
    <name type="scientific">Emericellopsis atlantica</name>
    <dbReference type="NCBI Taxonomy" id="2614577"/>
    <lineage>
        <taxon>Eukaryota</taxon>
        <taxon>Fungi</taxon>
        <taxon>Dikarya</taxon>
        <taxon>Ascomycota</taxon>
        <taxon>Pezizomycotina</taxon>
        <taxon>Sordariomycetes</taxon>
        <taxon>Hypocreomycetidae</taxon>
        <taxon>Hypocreales</taxon>
        <taxon>Bionectriaceae</taxon>
        <taxon>Emericellopsis</taxon>
    </lineage>
</organism>
<evidence type="ECO:0000313" key="1">
    <source>
        <dbReference type="EMBL" id="KAG9258091.1"/>
    </source>
</evidence>
<protein>
    <submittedName>
        <fullName evidence="1">Uncharacterized protein</fullName>
    </submittedName>
</protein>
<evidence type="ECO:0000313" key="2">
    <source>
        <dbReference type="Proteomes" id="UP000887229"/>
    </source>
</evidence>
<dbReference type="AlphaFoldDB" id="A0A9P8CVB7"/>
<dbReference type="Proteomes" id="UP000887229">
    <property type="component" value="Unassembled WGS sequence"/>
</dbReference>
<reference evidence="1" key="1">
    <citation type="journal article" date="2021" name="IMA Fungus">
        <title>Genomic characterization of three marine fungi, including Emericellopsis atlantica sp. nov. with signatures of a generalist lifestyle and marine biomass degradation.</title>
        <authorList>
            <person name="Hagestad O.C."/>
            <person name="Hou L."/>
            <person name="Andersen J.H."/>
            <person name="Hansen E.H."/>
            <person name="Altermark B."/>
            <person name="Li C."/>
            <person name="Kuhnert E."/>
            <person name="Cox R.J."/>
            <person name="Crous P.W."/>
            <person name="Spatafora J.W."/>
            <person name="Lail K."/>
            <person name="Amirebrahimi M."/>
            <person name="Lipzen A."/>
            <person name="Pangilinan J."/>
            <person name="Andreopoulos W."/>
            <person name="Hayes R.D."/>
            <person name="Ng V."/>
            <person name="Grigoriev I.V."/>
            <person name="Jackson S.A."/>
            <person name="Sutton T.D.S."/>
            <person name="Dobson A.D.W."/>
            <person name="Rama T."/>
        </authorList>
    </citation>
    <scope>NUCLEOTIDE SEQUENCE</scope>
    <source>
        <strain evidence="1">TS7</strain>
    </source>
</reference>
<dbReference type="RefSeq" id="XP_046122015.1">
    <property type="nucleotide sequence ID" value="XM_046259000.1"/>
</dbReference>
<dbReference type="EMBL" id="MU251244">
    <property type="protein sequence ID" value="KAG9258091.1"/>
    <property type="molecule type" value="Genomic_DNA"/>
</dbReference>
<gene>
    <name evidence="1" type="ORF">F5Z01DRAFT_316930</name>
</gene>
<sequence>MAHTTLRRGACQGETDTCIRAQSPVASQVPDTSWLAACTHPYPSIHPSTSSFISLAYLPYCNQVWQSVPLYAVLVFWPRSIRPHRPCSSLPDRLDLTDAPHPVSSGHRVSALVARACRRLQIQCRLCTRCSRLSYKNNSNWLVITDCPCTCCTAWPRQHAGIITLHQDQLEIKATETRRKPEASRVAGRMFAHFCHAAAAGSSLASPSSNLWSWQTNNLDGRGKATRSMAPR</sequence>
<name>A0A9P8CVB7_9HYPO</name>